<dbReference type="InterPro" id="IPR049179">
    <property type="entry name" value="T2SSK_SAM-like_2nd"/>
</dbReference>
<evidence type="ECO:0000256" key="4">
    <source>
        <dbReference type="ARBA" id="ARBA00022475"/>
    </source>
</evidence>
<organism evidence="14 15">
    <name type="scientific">Marinomonas fungiae</name>
    <dbReference type="NCBI Taxonomy" id="1137284"/>
    <lineage>
        <taxon>Bacteria</taxon>
        <taxon>Pseudomonadati</taxon>
        <taxon>Pseudomonadota</taxon>
        <taxon>Gammaproteobacteria</taxon>
        <taxon>Oceanospirillales</taxon>
        <taxon>Oceanospirillaceae</taxon>
        <taxon>Marinomonas</taxon>
    </lineage>
</organism>
<dbReference type="Gene3D" id="3.30.1300.30">
    <property type="entry name" value="GSPII I/J protein-like"/>
    <property type="match status" value="1"/>
</dbReference>
<evidence type="ECO:0000256" key="10">
    <source>
        <dbReference type="PIRNR" id="PIRNR002786"/>
    </source>
</evidence>
<dbReference type="PIRSF" id="PIRSF002786">
    <property type="entry name" value="XcpX"/>
    <property type="match status" value="1"/>
</dbReference>
<dbReference type="Pfam" id="PF21687">
    <property type="entry name" value="T2SSK_1st"/>
    <property type="match status" value="1"/>
</dbReference>
<dbReference type="EMBL" id="CYHG01000008">
    <property type="protein sequence ID" value="CUB04839.1"/>
    <property type="molecule type" value="Genomic_DNA"/>
</dbReference>
<dbReference type="Gene3D" id="1.10.40.60">
    <property type="entry name" value="EpsJ-like"/>
    <property type="match status" value="2"/>
</dbReference>
<evidence type="ECO:0000256" key="9">
    <source>
        <dbReference type="ARBA" id="ARBA00023136"/>
    </source>
</evidence>
<evidence type="ECO:0000256" key="5">
    <source>
        <dbReference type="ARBA" id="ARBA00022519"/>
    </source>
</evidence>
<sequence>MKTTQQRGVVLLMTLMVLAVVATLSMYTLKHLDRSVALVTFRQDEAIIRQQLLGGEAWASVWFARHYDALANVSVPKLDQPWHLLSQEFALDRSTEHLQIDVVERQACINLNLLGDAARAALTEQRLARLSNALSLDSTWIAVLKDWIDNDQDLTSAVSHEDEYYLGLEPAFRSADSALVDASELALLPIPESVFTRLAPYTCWRPEGDQINLNRLNEPLIKAYFPTLDEQKSAALLARLASSGFDSVEAFLAWPDLSDEALNPTEWRMESRYIEVYVTLNAEQTKRFLHSRLRRLDDGRVVAFARAFEPFDVLSNTLTQRNIETNSR</sequence>
<feature type="domain" description="T2SS protein K first SAM-like" evidence="13">
    <location>
        <begin position="107"/>
        <end position="206"/>
    </location>
</feature>
<keyword evidence="9 10" id="KW-0472">Membrane</keyword>
<dbReference type="GO" id="GO:0005886">
    <property type="term" value="C:plasma membrane"/>
    <property type="evidence" value="ECO:0007669"/>
    <property type="project" value="UniProtKB-SubCell"/>
</dbReference>
<gene>
    <name evidence="14" type="ORF">Ga0061065_10898</name>
</gene>
<keyword evidence="5 10" id="KW-0997">Cell inner membrane</keyword>
<feature type="domain" description="T2SS protein K second SAM-like" evidence="12">
    <location>
        <begin position="211"/>
        <end position="259"/>
    </location>
</feature>
<dbReference type="InterPro" id="IPR005628">
    <property type="entry name" value="GspK"/>
</dbReference>
<dbReference type="STRING" id="1137284.GCA_001418205_02620"/>
<evidence type="ECO:0000256" key="2">
    <source>
        <dbReference type="ARBA" id="ARBA00007246"/>
    </source>
</evidence>
<reference evidence="15" key="1">
    <citation type="submission" date="2015-08" db="EMBL/GenBank/DDBJ databases">
        <authorList>
            <person name="Varghese N."/>
        </authorList>
    </citation>
    <scope>NUCLEOTIDE SEQUENCE [LARGE SCALE GENOMIC DNA]</scope>
    <source>
        <strain evidence="15">JCM 18476</strain>
    </source>
</reference>
<keyword evidence="6 11" id="KW-0812">Transmembrane</keyword>
<dbReference type="RefSeq" id="WP_055463676.1">
    <property type="nucleotide sequence ID" value="NZ_CYHG01000008.1"/>
</dbReference>
<dbReference type="PANTHER" id="PTHR38831:SF1">
    <property type="entry name" value="TYPE II SECRETION SYSTEM PROTEIN K-RELATED"/>
    <property type="match status" value="1"/>
</dbReference>
<evidence type="ECO:0000256" key="11">
    <source>
        <dbReference type="SAM" id="Phobius"/>
    </source>
</evidence>
<dbReference type="GO" id="GO:0009306">
    <property type="term" value="P:protein secretion"/>
    <property type="evidence" value="ECO:0007669"/>
    <property type="project" value="InterPro"/>
</dbReference>
<dbReference type="SUPFAM" id="SSF158544">
    <property type="entry name" value="GspK insert domain-like"/>
    <property type="match status" value="1"/>
</dbReference>
<keyword evidence="7" id="KW-0653">Protein transport</keyword>
<evidence type="ECO:0000256" key="6">
    <source>
        <dbReference type="ARBA" id="ARBA00022692"/>
    </source>
</evidence>
<dbReference type="OrthoDB" id="9788973at2"/>
<keyword evidence="4 10" id="KW-1003">Cell membrane</keyword>
<protein>
    <recommendedName>
        <fullName evidence="10">Type II secretion system protein K</fullName>
    </recommendedName>
</protein>
<keyword evidence="3 10" id="KW-0813">Transport</keyword>
<evidence type="ECO:0000256" key="8">
    <source>
        <dbReference type="ARBA" id="ARBA00022989"/>
    </source>
</evidence>
<evidence type="ECO:0000256" key="7">
    <source>
        <dbReference type="ARBA" id="ARBA00022927"/>
    </source>
</evidence>
<proteinExistence type="inferred from homology"/>
<evidence type="ECO:0000256" key="1">
    <source>
        <dbReference type="ARBA" id="ARBA00004533"/>
    </source>
</evidence>
<dbReference type="InterPro" id="IPR038072">
    <property type="entry name" value="GspK_central_sf"/>
</dbReference>
<accession>A0A0K6IP22</accession>
<dbReference type="NCBIfam" id="NF037980">
    <property type="entry name" value="T2SS_GspK"/>
    <property type="match status" value="1"/>
</dbReference>
<dbReference type="PANTHER" id="PTHR38831">
    <property type="entry name" value="TYPE II SECRETION SYSTEM PROTEIN K"/>
    <property type="match status" value="1"/>
</dbReference>
<evidence type="ECO:0000313" key="14">
    <source>
        <dbReference type="EMBL" id="CUB04839.1"/>
    </source>
</evidence>
<comment type="similarity">
    <text evidence="2 10">Belongs to the GSP K family.</text>
</comment>
<keyword evidence="8 11" id="KW-1133">Transmembrane helix</keyword>
<dbReference type="Proteomes" id="UP000182769">
    <property type="component" value="Unassembled WGS sequence"/>
</dbReference>
<name>A0A0K6IP22_9GAMM</name>
<evidence type="ECO:0000259" key="12">
    <source>
        <dbReference type="Pfam" id="PF03934"/>
    </source>
</evidence>
<keyword evidence="15" id="KW-1185">Reference proteome</keyword>
<feature type="transmembrane region" description="Helical" evidence="11">
    <location>
        <begin position="9"/>
        <end position="29"/>
    </location>
</feature>
<dbReference type="InterPro" id="IPR049031">
    <property type="entry name" value="T2SSK_SAM-like_1st"/>
</dbReference>
<comment type="subcellular location">
    <subcellularLocation>
        <location evidence="1 10">Cell inner membrane</location>
    </subcellularLocation>
</comment>
<evidence type="ECO:0000313" key="15">
    <source>
        <dbReference type="Proteomes" id="UP000182769"/>
    </source>
</evidence>
<dbReference type="Pfam" id="PF03934">
    <property type="entry name" value="T2SSK"/>
    <property type="match status" value="1"/>
</dbReference>
<evidence type="ECO:0000256" key="3">
    <source>
        <dbReference type="ARBA" id="ARBA00022448"/>
    </source>
</evidence>
<evidence type="ECO:0000259" key="13">
    <source>
        <dbReference type="Pfam" id="PF21687"/>
    </source>
</evidence>
<dbReference type="AlphaFoldDB" id="A0A0K6IP22"/>